<evidence type="ECO:0000313" key="1">
    <source>
        <dbReference type="EMBL" id="GFK93157.1"/>
    </source>
</evidence>
<organism evidence="1 2">
    <name type="scientific">Fundidesulfovibrio magnetotacticus</name>
    <dbReference type="NCBI Taxonomy" id="2730080"/>
    <lineage>
        <taxon>Bacteria</taxon>
        <taxon>Pseudomonadati</taxon>
        <taxon>Thermodesulfobacteriota</taxon>
        <taxon>Desulfovibrionia</taxon>
        <taxon>Desulfovibrionales</taxon>
        <taxon>Desulfovibrionaceae</taxon>
        <taxon>Fundidesulfovibrio</taxon>
    </lineage>
</organism>
<keyword evidence="2" id="KW-1185">Reference proteome</keyword>
<comment type="caution">
    <text evidence="1">The sequence shown here is derived from an EMBL/GenBank/DDBJ whole genome shotgun (WGS) entry which is preliminary data.</text>
</comment>
<accession>A0A6V8LU35</accession>
<reference evidence="1 2" key="2">
    <citation type="submission" date="2020-05" db="EMBL/GenBank/DDBJ databases">
        <title>Draft genome sequence of Desulfovibrio sp. strainFSS-1.</title>
        <authorList>
            <person name="Shimoshige H."/>
            <person name="Kobayashi H."/>
            <person name="Maekawa T."/>
        </authorList>
    </citation>
    <scope>NUCLEOTIDE SEQUENCE [LARGE SCALE GENOMIC DNA]</scope>
    <source>
        <strain evidence="1 2">SIID29052-01</strain>
    </source>
</reference>
<proteinExistence type="predicted"/>
<reference evidence="1 2" key="1">
    <citation type="submission" date="2020-04" db="EMBL/GenBank/DDBJ databases">
        <authorList>
            <consortium name="Desulfovibrio sp. FSS-1 genome sequencing consortium"/>
            <person name="Shimoshige H."/>
            <person name="Kobayashi H."/>
            <person name="Maekawa T."/>
        </authorList>
    </citation>
    <scope>NUCLEOTIDE SEQUENCE [LARGE SCALE GENOMIC DNA]</scope>
    <source>
        <strain evidence="1 2">SIID29052-01</strain>
    </source>
</reference>
<dbReference type="AlphaFoldDB" id="A0A6V8LU35"/>
<gene>
    <name evidence="1" type="ORF">NNJEOMEG_00988</name>
</gene>
<name>A0A6V8LU35_9BACT</name>
<dbReference type="RefSeq" id="WP_173081909.1">
    <property type="nucleotide sequence ID" value="NZ_BLTE01000003.1"/>
</dbReference>
<dbReference type="EMBL" id="BLTE01000003">
    <property type="protein sequence ID" value="GFK93157.1"/>
    <property type="molecule type" value="Genomic_DNA"/>
</dbReference>
<protein>
    <submittedName>
        <fullName evidence="1">Uncharacterized protein</fullName>
    </submittedName>
</protein>
<evidence type="ECO:0000313" key="2">
    <source>
        <dbReference type="Proteomes" id="UP000494245"/>
    </source>
</evidence>
<dbReference type="PROSITE" id="PS51257">
    <property type="entry name" value="PROKAR_LIPOPROTEIN"/>
    <property type="match status" value="1"/>
</dbReference>
<dbReference type="Proteomes" id="UP000494245">
    <property type="component" value="Unassembled WGS sequence"/>
</dbReference>
<sequence length="326" mass="35777">MSSKFDITKLLGQSPALLACCLLTYLGVQWLRDDWDPTSSVISASVLLGGLLHLAIRFARRLRGVEKTMVLTLTGLGLLGMTACQPRTQPILGSLDLASEQAPSVRISKEILVTATGAFPKAESHGVLEFVNRVDPKADFGLYTYVFSTLNLDACKDKEAKCANTVQLLQILDRDGYLLKPGATAYDPDHATMNAFCVPVRSMKGQTGESLKERYDGQAAHRVVQKLSKVCSDSEVTRALKRNQGPFLVTFAKPFEAYRPGETFLFLDLSNTHHDVVEGYVRAYKSELDKGTTTGETVLSAWRLKLADFILKGTDVVVSIREAQAK</sequence>